<feature type="domain" description="Glucose-1-phosphate adenylyltransferase/Bifunctional protein GlmU-like C-terminal hexapeptide" evidence="8">
    <location>
        <begin position="332"/>
        <end position="434"/>
    </location>
</feature>
<evidence type="ECO:0000259" key="8">
    <source>
        <dbReference type="Pfam" id="PF24894"/>
    </source>
</evidence>
<comment type="similarity">
    <text evidence="1">Belongs to the bacterial/plant glucose-1-phosphate adenylyltransferase family.</text>
</comment>
<dbReference type="Pfam" id="PF00483">
    <property type="entry name" value="NTP_transferase"/>
    <property type="match status" value="1"/>
</dbReference>
<feature type="non-terminal residue" evidence="9">
    <location>
        <position position="1"/>
    </location>
</feature>
<dbReference type="InterPro" id="IPR023049">
    <property type="entry name" value="GlgC_bac"/>
</dbReference>
<dbReference type="PROSITE" id="PS00810">
    <property type="entry name" value="ADP_GLC_PYROPHOSPH_3"/>
    <property type="match status" value="1"/>
</dbReference>
<dbReference type="CDD" id="cd04651">
    <property type="entry name" value="LbH_G1P_AT_C"/>
    <property type="match status" value="1"/>
</dbReference>
<dbReference type="SUPFAM" id="SSF53448">
    <property type="entry name" value="Nucleotide-diphospho-sugar transferases"/>
    <property type="match status" value="1"/>
</dbReference>
<dbReference type="PROSITE" id="PS00809">
    <property type="entry name" value="ADP_GLC_PYROPHOSPH_2"/>
    <property type="match status" value="1"/>
</dbReference>
<accession>A0A381WR80</accession>
<reference evidence="9" key="1">
    <citation type="submission" date="2018-05" db="EMBL/GenBank/DDBJ databases">
        <authorList>
            <person name="Lanie J.A."/>
            <person name="Ng W.-L."/>
            <person name="Kazmierczak K.M."/>
            <person name="Andrzejewski T.M."/>
            <person name="Davidsen T.M."/>
            <person name="Wayne K.J."/>
            <person name="Tettelin H."/>
            <person name="Glass J.I."/>
            <person name="Rusch D."/>
            <person name="Podicherti R."/>
            <person name="Tsui H.-C.T."/>
            <person name="Winkler M.E."/>
        </authorList>
    </citation>
    <scope>NUCLEOTIDE SEQUENCE</scope>
</reference>
<dbReference type="InterPro" id="IPR056818">
    <property type="entry name" value="GlmU/GlgC-like_hexapep"/>
</dbReference>
<dbReference type="Gene3D" id="3.90.550.10">
    <property type="entry name" value="Spore Coat Polysaccharide Biosynthesis Protein SpsA, Chain A"/>
    <property type="match status" value="1"/>
</dbReference>
<evidence type="ECO:0000256" key="4">
    <source>
        <dbReference type="ARBA" id="ARBA00022741"/>
    </source>
</evidence>
<dbReference type="EMBL" id="UINC01012586">
    <property type="protein sequence ID" value="SVA54882.1"/>
    <property type="molecule type" value="Genomic_DNA"/>
</dbReference>
<keyword evidence="4" id="KW-0547">Nucleotide-binding</keyword>
<evidence type="ECO:0000256" key="5">
    <source>
        <dbReference type="ARBA" id="ARBA00022840"/>
    </source>
</evidence>
<proteinExistence type="inferred from homology"/>
<keyword evidence="5" id="KW-0067">ATP-binding</keyword>
<evidence type="ECO:0000256" key="2">
    <source>
        <dbReference type="ARBA" id="ARBA00022679"/>
    </source>
</evidence>
<evidence type="ECO:0000256" key="3">
    <source>
        <dbReference type="ARBA" id="ARBA00022695"/>
    </source>
</evidence>
<dbReference type="NCBIfam" id="NF002023">
    <property type="entry name" value="PRK00844.1"/>
    <property type="match status" value="1"/>
</dbReference>
<sequence length="453" mass="49798">VEPDSNQPFSCVSWFQLVTRTHGVTMNVSPSSRFVSRLTRDTLALVLSGGRGSRLKMLTDWRAKPAVPFGGKYRIVDFALSNCLNSGIRRISVLTQYKSHSLIRHIMEGWNNLRSEYGEFVELLPAQQWVEEDAWYQGTADAVYQCLDIIASHHPEYVLVLPGDHVYKMDYGEMLAAHVAAKADLTVACNTVPLASASNFGVMSVDDNNRIASFQEKPDNPQPLVADPANALVSMGIYIFSLEYLADQLHHDAEDVASSHDFGHDIIPRAIEAGDQVQAFPMVASVGRDSYWRDVGTIDSYYQANIELTGAEPALDLYDPRWPVWTYQAQLPPARFIGAGAPDAYSVSGSMVSGGCVIDSSQLTRTLLFSNVKVASGCVLTGALVLPNCIIGSDCRLSKVILDNGCEIPAGTVIGEDPDNDALRYHRTSDGIVVANRRMFGQDREYRPAVTMR</sequence>
<dbReference type="InterPro" id="IPR029044">
    <property type="entry name" value="Nucleotide-diphossugar_trans"/>
</dbReference>
<gene>
    <name evidence="9" type="ORF">METZ01_LOCUS107736</name>
</gene>
<protein>
    <submittedName>
        <fullName evidence="9">Uncharacterized protein</fullName>
    </submittedName>
</protein>
<dbReference type="Gene3D" id="2.160.10.10">
    <property type="entry name" value="Hexapeptide repeat proteins"/>
    <property type="match status" value="1"/>
</dbReference>
<dbReference type="CDD" id="cd02508">
    <property type="entry name" value="ADP_Glucose_PP"/>
    <property type="match status" value="1"/>
</dbReference>
<keyword evidence="3" id="KW-0548">Nucleotidyltransferase</keyword>
<keyword evidence="2" id="KW-0808">Transferase</keyword>
<dbReference type="InterPro" id="IPR005836">
    <property type="entry name" value="ADP_Glu_pyroP_CS"/>
</dbReference>
<dbReference type="PANTHER" id="PTHR43523:SF2">
    <property type="entry name" value="GLUCOSE-1-PHOSPHATE ADENYLYLTRANSFERASE"/>
    <property type="match status" value="1"/>
</dbReference>
<dbReference type="InterPro" id="IPR011004">
    <property type="entry name" value="Trimer_LpxA-like_sf"/>
</dbReference>
<dbReference type="InterPro" id="IPR005835">
    <property type="entry name" value="NTP_transferase_dom"/>
</dbReference>
<name>A0A381WR80_9ZZZZ</name>
<dbReference type="NCBIfam" id="NF001947">
    <property type="entry name" value="PRK00725.1"/>
    <property type="match status" value="1"/>
</dbReference>
<dbReference type="GO" id="GO:0005524">
    <property type="term" value="F:ATP binding"/>
    <property type="evidence" value="ECO:0007669"/>
    <property type="project" value="UniProtKB-KW"/>
</dbReference>
<dbReference type="PANTHER" id="PTHR43523">
    <property type="entry name" value="GLUCOSE-1-PHOSPHATE ADENYLYLTRANSFERASE-RELATED"/>
    <property type="match status" value="1"/>
</dbReference>
<dbReference type="SUPFAM" id="SSF51161">
    <property type="entry name" value="Trimeric LpxA-like enzymes"/>
    <property type="match status" value="1"/>
</dbReference>
<evidence type="ECO:0000313" key="9">
    <source>
        <dbReference type="EMBL" id="SVA54882.1"/>
    </source>
</evidence>
<dbReference type="NCBIfam" id="TIGR02091">
    <property type="entry name" value="glgC"/>
    <property type="match status" value="1"/>
</dbReference>
<dbReference type="Pfam" id="PF24894">
    <property type="entry name" value="Hexapep_GlmU"/>
    <property type="match status" value="1"/>
</dbReference>
<dbReference type="GO" id="GO:0005978">
    <property type="term" value="P:glycogen biosynthetic process"/>
    <property type="evidence" value="ECO:0007669"/>
    <property type="project" value="UniProtKB-KW"/>
</dbReference>
<evidence type="ECO:0000259" key="7">
    <source>
        <dbReference type="Pfam" id="PF00483"/>
    </source>
</evidence>
<dbReference type="InterPro" id="IPR011831">
    <property type="entry name" value="ADP-Glc_PPase"/>
</dbReference>
<evidence type="ECO:0000256" key="6">
    <source>
        <dbReference type="ARBA" id="ARBA00023056"/>
    </source>
</evidence>
<dbReference type="HAMAP" id="MF_00624">
    <property type="entry name" value="GlgC"/>
    <property type="match status" value="1"/>
</dbReference>
<organism evidence="9">
    <name type="scientific">marine metagenome</name>
    <dbReference type="NCBI Taxonomy" id="408172"/>
    <lineage>
        <taxon>unclassified sequences</taxon>
        <taxon>metagenomes</taxon>
        <taxon>ecological metagenomes</taxon>
    </lineage>
</organism>
<dbReference type="GO" id="GO:0008878">
    <property type="term" value="F:glucose-1-phosphate adenylyltransferase activity"/>
    <property type="evidence" value="ECO:0007669"/>
    <property type="project" value="InterPro"/>
</dbReference>
<dbReference type="AlphaFoldDB" id="A0A381WR80"/>
<keyword evidence="6" id="KW-0320">Glycogen biosynthesis</keyword>
<evidence type="ECO:0000256" key="1">
    <source>
        <dbReference type="ARBA" id="ARBA00010443"/>
    </source>
</evidence>
<feature type="domain" description="Nucleotidyl transferase" evidence="7">
    <location>
        <begin position="44"/>
        <end position="308"/>
    </location>
</feature>